<protein>
    <submittedName>
        <fullName evidence="2">Uncharacterized protein</fullName>
    </submittedName>
</protein>
<evidence type="ECO:0000313" key="2">
    <source>
        <dbReference type="EMBL" id="MQL77321.1"/>
    </source>
</evidence>
<evidence type="ECO:0000313" key="3">
    <source>
        <dbReference type="Proteomes" id="UP000652761"/>
    </source>
</evidence>
<accession>A0A843U1A0</accession>
<proteinExistence type="predicted"/>
<comment type="caution">
    <text evidence="2">The sequence shown here is derived from an EMBL/GenBank/DDBJ whole genome shotgun (WGS) entry which is preliminary data.</text>
</comment>
<keyword evidence="1" id="KW-0732">Signal</keyword>
<dbReference type="Proteomes" id="UP000652761">
    <property type="component" value="Unassembled WGS sequence"/>
</dbReference>
<feature type="signal peptide" evidence="1">
    <location>
        <begin position="1"/>
        <end position="19"/>
    </location>
</feature>
<gene>
    <name evidence="2" type="ORF">Taro_009708</name>
</gene>
<dbReference type="AlphaFoldDB" id="A0A843U1A0"/>
<sequence>AWSALDSLEVVFLVWRTLASQSRCALCWLVVGSGEVLSEFFLVGSGGSKVPQNCVVLNNCCCPGEGCSQDCSALVSAAVVLPQVLRCAVGLAVSFLMVRVGWSFGLCILVKVLPRIALCRFWWRDELSLSPVGLSVLQSVSALSVKALCAWPCTLSVPVARVVCFVLAPHVLLQMVVC</sequence>
<dbReference type="EMBL" id="NMUH01000343">
    <property type="protein sequence ID" value="MQL77321.1"/>
    <property type="molecule type" value="Genomic_DNA"/>
</dbReference>
<reference evidence="2" key="1">
    <citation type="submission" date="2017-07" db="EMBL/GenBank/DDBJ databases">
        <title>Taro Niue Genome Assembly and Annotation.</title>
        <authorList>
            <person name="Atibalentja N."/>
            <person name="Keating K."/>
            <person name="Fields C.J."/>
        </authorList>
    </citation>
    <scope>NUCLEOTIDE SEQUENCE</scope>
    <source>
        <strain evidence="2">Niue_2</strain>
        <tissue evidence="2">Leaf</tissue>
    </source>
</reference>
<keyword evidence="3" id="KW-1185">Reference proteome</keyword>
<organism evidence="2 3">
    <name type="scientific">Colocasia esculenta</name>
    <name type="common">Wild taro</name>
    <name type="synonym">Arum esculentum</name>
    <dbReference type="NCBI Taxonomy" id="4460"/>
    <lineage>
        <taxon>Eukaryota</taxon>
        <taxon>Viridiplantae</taxon>
        <taxon>Streptophyta</taxon>
        <taxon>Embryophyta</taxon>
        <taxon>Tracheophyta</taxon>
        <taxon>Spermatophyta</taxon>
        <taxon>Magnoliopsida</taxon>
        <taxon>Liliopsida</taxon>
        <taxon>Araceae</taxon>
        <taxon>Aroideae</taxon>
        <taxon>Colocasieae</taxon>
        <taxon>Colocasia</taxon>
    </lineage>
</organism>
<feature type="non-terminal residue" evidence="2">
    <location>
        <position position="1"/>
    </location>
</feature>
<name>A0A843U1A0_COLES</name>
<feature type="chain" id="PRO_5032460590" evidence="1">
    <location>
        <begin position="20"/>
        <end position="178"/>
    </location>
</feature>
<evidence type="ECO:0000256" key="1">
    <source>
        <dbReference type="SAM" id="SignalP"/>
    </source>
</evidence>